<gene>
    <name evidence="1" type="ORF">SAMN05421855_101410</name>
</gene>
<dbReference type="EMBL" id="FNBA01000001">
    <property type="protein sequence ID" value="SDE39396.1"/>
    <property type="molecule type" value="Genomic_DNA"/>
</dbReference>
<evidence type="ECO:0000313" key="2">
    <source>
        <dbReference type="Proteomes" id="UP000199321"/>
    </source>
</evidence>
<evidence type="ECO:0000313" key="1">
    <source>
        <dbReference type="EMBL" id="SDE39396.1"/>
    </source>
</evidence>
<accession>A0A1G7CL54</accession>
<keyword evidence="2" id="KW-1185">Reference proteome</keyword>
<proteinExistence type="predicted"/>
<name>A0A1G7CL54_9FLAO</name>
<sequence length="208" mass="24519">MKYLVYITIVLFNLNSCKAQKITKMNEDIDIPKITNEFETFNVKGFNKEQVNGELRKSENEIFYIYLEYSKGFSEAIYPKNSYFNLTKNYYKNGNIEIKGTSFNNGSEYGIWYEFSEEGKLIKEINTDDGYSFGWKEILEYCDKKNIKLEEGYPKQGGIKTEIYKNEESGSKVWKITYYDYDKMQLIEVTLDGKTGKELKKIELELED</sequence>
<dbReference type="Proteomes" id="UP000199321">
    <property type="component" value="Unassembled WGS sequence"/>
</dbReference>
<evidence type="ECO:0008006" key="3">
    <source>
        <dbReference type="Google" id="ProtNLM"/>
    </source>
</evidence>
<reference evidence="1 2" key="1">
    <citation type="submission" date="2016-10" db="EMBL/GenBank/DDBJ databases">
        <authorList>
            <person name="de Groot N.N."/>
        </authorList>
    </citation>
    <scope>NUCLEOTIDE SEQUENCE [LARGE SCALE GENOMIC DNA]</scope>
    <source>
        <strain evidence="1 2">DSM 16195</strain>
    </source>
</reference>
<protein>
    <recommendedName>
        <fullName evidence="3">MORN repeat variant</fullName>
    </recommendedName>
</protein>
<organism evidence="1 2">
    <name type="scientific">Ulvibacter litoralis</name>
    <dbReference type="NCBI Taxonomy" id="227084"/>
    <lineage>
        <taxon>Bacteria</taxon>
        <taxon>Pseudomonadati</taxon>
        <taxon>Bacteroidota</taxon>
        <taxon>Flavobacteriia</taxon>
        <taxon>Flavobacteriales</taxon>
        <taxon>Flavobacteriaceae</taxon>
        <taxon>Ulvibacter</taxon>
    </lineage>
</organism>
<dbReference type="STRING" id="227084.SAMN05421855_101410"/>
<dbReference type="AlphaFoldDB" id="A0A1G7CL54"/>